<dbReference type="PANTHER" id="PTHR35010">
    <property type="entry name" value="BLL4672 PROTEIN-RELATED"/>
    <property type="match status" value="1"/>
</dbReference>
<evidence type="ECO:0000313" key="3">
    <source>
        <dbReference type="Proteomes" id="UP001595823"/>
    </source>
</evidence>
<dbReference type="InterPro" id="IPR010982">
    <property type="entry name" value="Lambda_DNA-bd_dom_sf"/>
</dbReference>
<proteinExistence type="predicted"/>
<dbReference type="Pfam" id="PF13560">
    <property type="entry name" value="HTH_31"/>
    <property type="match status" value="1"/>
</dbReference>
<dbReference type="PROSITE" id="PS50943">
    <property type="entry name" value="HTH_CROC1"/>
    <property type="match status" value="1"/>
</dbReference>
<keyword evidence="3" id="KW-1185">Reference proteome</keyword>
<dbReference type="Gene3D" id="3.30.450.180">
    <property type="match status" value="1"/>
</dbReference>
<accession>A0ABV8TUC7</accession>
<evidence type="ECO:0000313" key="2">
    <source>
        <dbReference type="EMBL" id="MFC4334374.1"/>
    </source>
</evidence>
<dbReference type="InterPro" id="IPR001387">
    <property type="entry name" value="Cro/C1-type_HTH"/>
</dbReference>
<dbReference type="Gene3D" id="1.10.260.40">
    <property type="entry name" value="lambda repressor-like DNA-binding domains"/>
    <property type="match status" value="1"/>
</dbReference>
<organism evidence="2 3">
    <name type="scientific">Salininema proteolyticum</name>
    <dbReference type="NCBI Taxonomy" id="1607685"/>
    <lineage>
        <taxon>Bacteria</taxon>
        <taxon>Bacillati</taxon>
        <taxon>Actinomycetota</taxon>
        <taxon>Actinomycetes</taxon>
        <taxon>Glycomycetales</taxon>
        <taxon>Glycomycetaceae</taxon>
        <taxon>Salininema</taxon>
    </lineage>
</organism>
<dbReference type="InterPro" id="IPR041413">
    <property type="entry name" value="MLTR_LBD"/>
</dbReference>
<sequence>MRRKEMAEFLRERRARLTPAEAGLAVDGRPRRVPGLRRDEAARSANISVEYYTRLEQGRVGNPSDEVMASVADALHLTESEREHLDDLRGRARDPDSGAAQRVRPGLLATLHSLQNVPAFIVGRRLDVLAYNRLAKEVIADFDAMPAVERNMARLAVLDREAAARLVTWDKAVTEMAATLRMEAGRRPGDRRLAQLIAELRRASPSFERLWNEKDVLRKTHGHKAYRHPEVGGLEFDYELFPAPGDADQTLVVYNAAPGSHTEESLRLLQSWTAPPARERR</sequence>
<reference evidence="3" key="1">
    <citation type="journal article" date="2019" name="Int. J. Syst. Evol. Microbiol.">
        <title>The Global Catalogue of Microorganisms (GCM) 10K type strain sequencing project: providing services to taxonomists for standard genome sequencing and annotation.</title>
        <authorList>
            <consortium name="The Broad Institute Genomics Platform"/>
            <consortium name="The Broad Institute Genome Sequencing Center for Infectious Disease"/>
            <person name="Wu L."/>
            <person name="Ma J."/>
        </authorList>
    </citation>
    <scope>NUCLEOTIDE SEQUENCE [LARGE SCALE GENOMIC DNA]</scope>
    <source>
        <strain evidence="3">IBRC-M 10908</strain>
    </source>
</reference>
<dbReference type="Proteomes" id="UP001595823">
    <property type="component" value="Unassembled WGS sequence"/>
</dbReference>
<dbReference type="EMBL" id="JBHSDK010000005">
    <property type="protein sequence ID" value="MFC4334374.1"/>
    <property type="molecule type" value="Genomic_DNA"/>
</dbReference>
<gene>
    <name evidence="2" type="ORF">ACFPET_04085</name>
</gene>
<dbReference type="SUPFAM" id="SSF47413">
    <property type="entry name" value="lambda repressor-like DNA-binding domains"/>
    <property type="match status" value="1"/>
</dbReference>
<dbReference type="SMART" id="SM00530">
    <property type="entry name" value="HTH_XRE"/>
    <property type="match status" value="1"/>
</dbReference>
<name>A0ABV8TUC7_9ACTN</name>
<dbReference type="Pfam" id="PF17765">
    <property type="entry name" value="MLTR_LBD"/>
    <property type="match status" value="1"/>
</dbReference>
<evidence type="ECO:0000259" key="1">
    <source>
        <dbReference type="PROSITE" id="PS50943"/>
    </source>
</evidence>
<dbReference type="RefSeq" id="WP_380618114.1">
    <property type="nucleotide sequence ID" value="NZ_JBHSDK010000005.1"/>
</dbReference>
<feature type="domain" description="HTH cro/C1-type" evidence="1">
    <location>
        <begin position="35"/>
        <end position="82"/>
    </location>
</feature>
<dbReference type="PANTHER" id="PTHR35010:SF2">
    <property type="entry name" value="BLL4672 PROTEIN"/>
    <property type="match status" value="1"/>
</dbReference>
<protein>
    <submittedName>
        <fullName evidence="2">Helix-turn-helix transcriptional regulator</fullName>
    </submittedName>
</protein>
<comment type="caution">
    <text evidence="2">The sequence shown here is derived from an EMBL/GenBank/DDBJ whole genome shotgun (WGS) entry which is preliminary data.</text>
</comment>